<dbReference type="AlphaFoldDB" id="A0A7C1JLE6"/>
<accession>A0A7C1JLE6</accession>
<dbReference type="CDD" id="cd00838">
    <property type="entry name" value="MPP_superfamily"/>
    <property type="match status" value="1"/>
</dbReference>
<evidence type="ECO:0000259" key="2">
    <source>
        <dbReference type="Pfam" id="PF12850"/>
    </source>
</evidence>
<sequence>MRVAVISDTHGNLPAFEAVLQDIERLGPDLVVMAGDFAFGGPWPGECIDLVRSRGIPAVRGNTDEFLVEVATGGTRPAQVDDPRLRHLENPAMAERYRWCAERLSREQVEYLASLPLRYAVPAPTGAVLVVVHATPWSAHPVVPPNAPREQLEELLERSGGAALAYGHIHVQVRWELDGRLVVAVGSVGLPFDGDQRAAYTVLEWNGERWGVTFRRVAYPVEQTIEALRRSGMPGAELQVRVLETARPPGT</sequence>
<dbReference type="EMBL" id="DSJL01000011">
    <property type="protein sequence ID" value="HEF65553.1"/>
    <property type="molecule type" value="Genomic_DNA"/>
</dbReference>
<dbReference type="SUPFAM" id="SSF56300">
    <property type="entry name" value="Metallo-dependent phosphatases"/>
    <property type="match status" value="1"/>
</dbReference>
<evidence type="ECO:0000256" key="1">
    <source>
        <dbReference type="ARBA" id="ARBA00008950"/>
    </source>
</evidence>
<dbReference type="PANTHER" id="PTHR42850">
    <property type="entry name" value="METALLOPHOSPHOESTERASE"/>
    <property type="match status" value="1"/>
</dbReference>
<dbReference type="GO" id="GO:0016791">
    <property type="term" value="F:phosphatase activity"/>
    <property type="evidence" value="ECO:0007669"/>
    <property type="project" value="TreeGrafter"/>
</dbReference>
<organism evidence="3">
    <name type="scientific">Thermomicrobium roseum</name>
    <dbReference type="NCBI Taxonomy" id="500"/>
    <lineage>
        <taxon>Bacteria</taxon>
        <taxon>Pseudomonadati</taxon>
        <taxon>Thermomicrobiota</taxon>
        <taxon>Thermomicrobia</taxon>
        <taxon>Thermomicrobiales</taxon>
        <taxon>Thermomicrobiaceae</taxon>
        <taxon>Thermomicrobium</taxon>
    </lineage>
</organism>
<dbReference type="InterPro" id="IPR029052">
    <property type="entry name" value="Metallo-depent_PP-like"/>
</dbReference>
<dbReference type="PANTHER" id="PTHR42850:SF2">
    <property type="entry name" value="BLL5683 PROTEIN"/>
    <property type="match status" value="1"/>
</dbReference>
<protein>
    <submittedName>
        <fullName evidence="3">Metallophosphoesterase</fullName>
    </submittedName>
</protein>
<reference evidence="3" key="1">
    <citation type="journal article" date="2020" name="mSystems">
        <title>Genome- and Community-Level Interaction Insights into Carbon Utilization and Element Cycling Functions of Hydrothermarchaeota in Hydrothermal Sediment.</title>
        <authorList>
            <person name="Zhou Z."/>
            <person name="Liu Y."/>
            <person name="Xu W."/>
            <person name="Pan J."/>
            <person name="Luo Z.H."/>
            <person name="Li M."/>
        </authorList>
    </citation>
    <scope>NUCLEOTIDE SEQUENCE [LARGE SCALE GENOMIC DNA]</scope>
    <source>
        <strain evidence="3">SpSt-222</strain>
    </source>
</reference>
<comment type="caution">
    <text evidence="3">The sequence shown here is derived from an EMBL/GenBank/DDBJ whole genome shotgun (WGS) entry which is preliminary data.</text>
</comment>
<gene>
    <name evidence="3" type="ORF">ENP47_08160</name>
</gene>
<dbReference type="Pfam" id="PF12850">
    <property type="entry name" value="Metallophos_2"/>
    <property type="match status" value="1"/>
</dbReference>
<dbReference type="InterPro" id="IPR050126">
    <property type="entry name" value="Ap4A_hydrolase"/>
</dbReference>
<dbReference type="InterPro" id="IPR024654">
    <property type="entry name" value="Calcineurin-like_PHP_lpxH"/>
</dbReference>
<dbReference type="GO" id="GO:0005737">
    <property type="term" value="C:cytoplasm"/>
    <property type="evidence" value="ECO:0007669"/>
    <property type="project" value="TreeGrafter"/>
</dbReference>
<comment type="similarity">
    <text evidence="1">Belongs to the metallophosphoesterase superfamily. YfcE family.</text>
</comment>
<dbReference type="Gene3D" id="3.60.21.10">
    <property type="match status" value="1"/>
</dbReference>
<feature type="domain" description="Calcineurin-like phosphoesterase" evidence="2">
    <location>
        <begin position="1"/>
        <end position="204"/>
    </location>
</feature>
<dbReference type="InterPro" id="IPR011152">
    <property type="entry name" value="Pesterase_MJ0912"/>
</dbReference>
<dbReference type="PIRSF" id="PIRSF000883">
    <property type="entry name" value="Pesterase_MJ0912"/>
    <property type="match status" value="1"/>
</dbReference>
<proteinExistence type="inferred from homology"/>
<evidence type="ECO:0000313" key="3">
    <source>
        <dbReference type="EMBL" id="HEF65553.1"/>
    </source>
</evidence>
<name>A0A7C1JLE6_THERO</name>